<feature type="transmembrane region" description="Helical" evidence="1">
    <location>
        <begin position="106"/>
        <end position="127"/>
    </location>
</feature>
<sequence length="401" mass="42832">MSSIWTPAGAETDVRPSFDGSAGAMFPVVLKGLALTVLTLGVYRFWYVTNVRRFLWNRIEVDGDYLEYTGRGVELFIGFLIALAVVAPLYGLLFLLGAMLGPIGGLVAQNVATVAIIFLAQFALFRARRYRLTRTIWRGVRFQQTGSGLAYAARSLGWAILAIVTLGLAYPWMRANLERYKMTNTWYGDQQGAFSATGGQLFRKGWPLWLLGMIVLVGPVAALAAIEAGTPGALKASPGHVSILTLLVLLPAIFVVYLAVEYRWWANGCSIGAATARCDLGLFQFLKVYAGYCGVAILFALVAGLVVGAGAYALRESGALAAPEPGPAHYALIAGGVLLYFIAALIFAALWQLFGVRPIWKKSFESVAIAGLPALTAAQSQAPAANAFGEGIADAIDFGGF</sequence>
<reference evidence="2 3" key="1">
    <citation type="submission" date="2017-08" db="EMBL/GenBank/DDBJ databases">
        <title>Infants hospitalized years apart are colonized by the same room-sourced microbial strains.</title>
        <authorList>
            <person name="Brooks B."/>
            <person name="Olm M.R."/>
            <person name="Firek B.A."/>
            <person name="Baker R."/>
            <person name="Thomas B.C."/>
            <person name="Morowitz M.J."/>
            <person name="Banfield J.F."/>
        </authorList>
    </citation>
    <scope>NUCLEOTIDE SEQUENCE [LARGE SCALE GENOMIC DNA]</scope>
    <source>
        <strain evidence="2">S2_005_003_R2_43</strain>
    </source>
</reference>
<feature type="transmembrane region" description="Helical" evidence="1">
    <location>
        <begin position="24"/>
        <end position="46"/>
    </location>
</feature>
<dbReference type="Pfam" id="PF05987">
    <property type="entry name" value="DUF898"/>
    <property type="match status" value="1"/>
</dbReference>
<dbReference type="Proteomes" id="UP000249577">
    <property type="component" value="Unassembled WGS sequence"/>
</dbReference>
<feature type="transmembrane region" description="Helical" evidence="1">
    <location>
        <begin position="238"/>
        <end position="258"/>
    </location>
</feature>
<keyword evidence="1" id="KW-1133">Transmembrane helix</keyword>
<comment type="caution">
    <text evidence="2">The sequence shown here is derived from an EMBL/GenBank/DDBJ whole genome shotgun (WGS) entry which is preliminary data.</text>
</comment>
<feature type="transmembrane region" description="Helical" evidence="1">
    <location>
        <begin position="332"/>
        <end position="354"/>
    </location>
</feature>
<dbReference type="AlphaFoldDB" id="A0A2W5KRT2"/>
<dbReference type="InterPro" id="IPR010295">
    <property type="entry name" value="DUF898"/>
</dbReference>
<feature type="transmembrane region" description="Helical" evidence="1">
    <location>
        <begin position="206"/>
        <end position="226"/>
    </location>
</feature>
<keyword evidence="1" id="KW-0472">Membrane</keyword>
<evidence type="ECO:0000313" key="2">
    <source>
        <dbReference type="EMBL" id="PZQ18158.1"/>
    </source>
</evidence>
<evidence type="ECO:0000256" key="1">
    <source>
        <dbReference type="SAM" id="Phobius"/>
    </source>
</evidence>
<gene>
    <name evidence="2" type="ORF">DI565_05510</name>
</gene>
<keyword evidence="1" id="KW-0812">Transmembrane</keyword>
<feature type="transmembrane region" description="Helical" evidence="1">
    <location>
        <begin position="289"/>
        <end position="312"/>
    </location>
</feature>
<proteinExistence type="predicted"/>
<organism evidence="2 3">
    <name type="scientific">Ancylobacter novellus</name>
    <name type="common">Thiobacillus novellus</name>
    <dbReference type="NCBI Taxonomy" id="921"/>
    <lineage>
        <taxon>Bacteria</taxon>
        <taxon>Pseudomonadati</taxon>
        <taxon>Pseudomonadota</taxon>
        <taxon>Alphaproteobacteria</taxon>
        <taxon>Hyphomicrobiales</taxon>
        <taxon>Xanthobacteraceae</taxon>
        <taxon>Ancylobacter</taxon>
    </lineage>
</organism>
<name>A0A2W5KRT2_ANCNO</name>
<evidence type="ECO:0000313" key="3">
    <source>
        <dbReference type="Proteomes" id="UP000249577"/>
    </source>
</evidence>
<accession>A0A2W5KRT2</accession>
<dbReference type="EMBL" id="QFPN01000002">
    <property type="protein sequence ID" value="PZQ18158.1"/>
    <property type="molecule type" value="Genomic_DNA"/>
</dbReference>
<feature type="transmembrane region" description="Helical" evidence="1">
    <location>
        <begin position="75"/>
        <end position="100"/>
    </location>
</feature>
<protein>
    <submittedName>
        <fullName evidence="2">DUF898 domain-containing protein</fullName>
    </submittedName>
</protein>